<dbReference type="CDD" id="cd00090">
    <property type="entry name" value="HTH_ARSR"/>
    <property type="match status" value="1"/>
</dbReference>
<evidence type="ECO:0000259" key="4">
    <source>
        <dbReference type="PROSITE" id="PS50987"/>
    </source>
</evidence>
<dbReference type="InterPro" id="IPR051081">
    <property type="entry name" value="HTH_MetalResp_TranReg"/>
</dbReference>
<evidence type="ECO:0000256" key="1">
    <source>
        <dbReference type="ARBA" id="ARBA00023015"/>
    </source>
</evidence>
<sequence length="97" mass="10798">MDPIFQALAHPARRLLVEELADRNDQTLFELTVRLNQVHGLAMTRQAVTKHLAVLGEAGLVRATTQGRTTVHHLDPAPLTAARQWLDAIPHTPEDPR</sequence>
<dbReference type="Proteomes" id="UP000638848">
    <property type="component" value="Unassembled WGS sequence"/>
</dbReference>
<dbReference type="EMBL" id="BMEQ01000018">
    <property type="protein sequence ID" value="GGG64312.1"/>
    <property type="molecule type" value="Genomic_DNA"/>
</dbReference>
<reference evidence="5" key="1">
    <citation type="journal article" date="2014" name="Int. J. Syst. Evol. Microbiol.">
        <title>Complete genome sequence of Corynebacterium casei LMG S-19264T (=DSM 44701T), isolated from a smear-ripened cheese.</title>
        <authorList>
            <consortium name="US DOE Joint Genome Institute (JGI-PGF)"/>
            <person name="Walter F."/>
            <person name="Albersmeier A."/>
            <person name="Kalinowski J."/>
            <person name="Ruckert C."/>
        </authorList>
    </citation>
    <scope>NUCLEOTIDE SEQUENCE</scope>
    <source>
        <strain evidence="5">CGMCC 1.12187</strain>
    </source>
</reference>
<dbReference type="InterPro" id="IPR036390">
    <property type="entry name" value="WH_DNA-bd_sf"/>
</dbReference>
<dbReference type="InterPro" id="IPR011991">
    <property type="entry name" value="ArsR-like_HTH"/>
</dbReference>
<keyword evidence="3" id="KW-0804">Transcription</keyword>
<dbReference type="SMART" id="SM00418">
    <property type="entry name" value="HTH_ARSR"/>
    <property type="match status" value="1"/>
</dbReference>
<dbReference type="SUPFAM" id="SSF46785">
    <property type="entry name" value="Winged helix' DNA-binding domain"/>
    <property type="match status" value="1"/>
</dbReference>
<keyword evidence="2" id="KW-0238">DNA-binding</keyword>
<keyword evidence="1" id="KW-0805">Transcription regulation</keyword>
<evidence type="ECO:0000313" key="5">
    <source>
        <dbReference type="EMBL" id="GGG64312.1"/>
    </source>
</evidence>
<accession>A0A917H184</accession>
<name>A0A917H184_9MICC</name>
<dbReference type="AlphaFoldDB" id="A0A917H184"/>
<dbReference type="InterPro" id="IPR036388">
    <property type="entry name" value="WH-like_DNA-bd_sf"/>
</dbReference>
<evidence type="ECO:0000256" key="2">
    <source>
        <dbReference type="ARBA" id="ARBA00023125"/>
    </source>
</evidence>
<dbReference type="PANTHER" id="PTHR33154:SF33">
    <property type="entry name" value="TRANSCRIPTIONAL REPRESSOR SDPR"/>
    <property type="match status" value="1"/>
</dbReference>
<dbReference type="GO" id="GO:0003677">
    <property type="term" value="F:DNA binding"/>
    <property type="evidence" value="ECO:0007669"/>
    <property type="project" value="UniProtKB-KW"/>
</dbReference>
<dbReference type="GO" id="GO:0003700">
    <property type="term" value="F:DNA-binding transcription factor activity"/>
    <property type="evidence" value="ECO:0007669"/>
    <property type="project" value="InterPro"/>
</dbReference>
<dbReference type="PROSITE" id="PS50987">
    <property type="entry name" value="HTH_ARSR_2"/>
    <property type="match status" value="1"/>
</dbReference>
<proteinExistence type="predicted"/>
<organism evidence="5 6">
    <name type="scientific">Kocuria dechangensis</name>
    <dbReference type="NCBI Taxonomy" id="1176249"/>
    <lineage>
        <taxon>Bacteria</taxon>
        <taxon>Bacillati</taxon>
        <taxon>Actinomycetota</taxon>
        <taxon>Actinomycetes</taxon>
        <taxon>Micrococcales</taxon>
        <taxon>Micrococcaceae</taxon>
        <taxon>Kocuria</taxon>
    </lineage>
</organism>
<dbReference type="InterPro" id="IPR001845">
    <property type="entry name" value="HTH_ArsR_DNA-bd_dom"/>
</dbReference>
<keyword evidence="6" id="KW-1185">Reference proteome</keyword>
<feature type="domain" description="HTH arsR-type" evidence="4">
    <location>
        <begin position="1"/>
        <end position="96"/>
    </location>
</feature>
<comment type="caution">
    <text evidence="5">The sequence shown here is derived from an EMBL/GenBank/DDBJ whole genome shotgun (WGS) entry which is preliminary data.</text>
</comment>
<reference evidence="5" key="2">
    <citation type="submission" date="2020-09" db="EMBL/GenBank/DDBJ databases">
        <authorList>
            <person name="Sun Q."/>
            <person name="Zhou Y."/>
        </authorList>
    </citation>
    <scope>NUCLEOTIDE SEQUENCE</scope>
    <source>
        <strain evidence="5">CGMCC 1.12187</strain>
    </source>
</reference>
<dbReference type="RefSeq" id="WP_188538602.1">
    <property type="nucleotide sequence ID" value="NZ_BMEQ01000018.1"/>
</dbReference>
<protein>
    <recommendedName>
        <fullName evidence="4">HTH arsR-type domain-containing protein</fullName>
    </recommendedName>
</protein>
<evidence type="ECO:0000313" key="6">
    <source>
        <dbReference type="Proteomes" id="UP000638848"/>
    </source>
</evidence>
<gene>
    <name evidence="5" type="ORF">GCM10011374_29870</name>
</gene>
<dbReference type="PANTHER" id="PTHR33154">
    <property type="entry name" value="TRANSCRIPTIONAL REGULATOR, ARSR FAMILY"/>
    <property type="match status" value="1"/>
</dbReference>
<dbReference type="Gene3D" id="1.10.10.10">
    <property type="entry name" value="Winged helix-like DNA-binding domain superfamily/Winged helix DNA-binding domain"/>
    <property type="match status" value="1"/>
</dbReference>
<evidence type="ECO:0000256" key="3">
    <source>
        <dbReference type="ARBA" id="ARBA00023163"/>
    </source>
</evidence>